<gene>
    <name evidence="1" type="ORF">K1T71_007155</name>
</gene>
<comment type="caution">
    <text evidence="1">The sequence shown here is derived from an EMBL/GenBank/DDBJ whole genome shotgun (WGS) entry which is preliminary data.</text>
</comment>
<dbReference type="Proteomes" id="UP000824533">
    <property type="component" value="Linkage Group LG12"/>
</dbReference>
<proteinExistence type="predicted"/>
<keyword evidence="2" id="KW-1185">Reference proteome</keyword>
<reference evidence="1 2" key="1">
    <citation type="journal article" date="2021" name="Front. Genet.">
        <title>Chromosome-Level Genome Assembly Reveals Significant Gene Expansion in the Toll and IMD Signaling Pathways of Dendrolimus kikuchii.</title>
        <authorList>
            <person name="Zhou J."/>
            <person name="Wu P."/>
            <person name="Xiong Z."/>
            <person name="Liu N."/>
            <person name="Zhao N."/>
            <person name="Ji M."/>
            <person name="Qiu Y."/>
            <person name="Yang B."/>
        </authorList>
    </citation>
    <scope>NUCLEOTIDE SEQUENCE [LARGE SCALE GENOMIC DNA]</scope>
    <source>
        <strain evidence="1">Ann1</strain>
    </source>
</reference>
<evidence type="ECO:0000313" key="2">
    <source>
        <dbReference type="Proteomes" id="UP000824533"/>
    </source>
</evidence>
<dbReference type="EMBL" id="CM034398">
    <property type="protein sequence ID" value="KAJ0177146.1"/>
    <property type="molecule type" value="Genomic_DNA"/>
</dbReference>
<sequence length="270" mass="30826">MPTKSQSAIFMQTHKYITFLLEIANLILKGDKKYSVNDFIGRFTKLDDIKGKLDTVYYEILDSKDLDDKVEKWYFDYYTSAIEAYEKILVANITISSSIKPSSPTFSTSTVLPKIDLPKFSSKLEDWPSFITIFKSLTDTAGNLSGAVKLHYLFSCLSGEALSMVSHLKVTDENYDVAMTTLANRYENRRVLIDRFIDMILELPHITTRSQIRQLFLAPLISTQSALKNLNLPLHDSDYVLQNTWQLLFLSSSHKTPENNVGLQNRNSKV</sequence>
<accession>A0ACC1CZX3</accession>
<name>A0ACC1CZX3_9NEOP</name>
<organism evidence="1 2">
    <name type="scientific">Dendrolimus kikuchii</name>
    <dbReference type="NCBI Taxonomy" id="765133"/>
    <lineage>
        <taxon>Eukaryota</taxon>
        <taxon>Metazoa</taxon>
        <taxon>Ecdysozoa</taxon>
        <taxon>Arthropoda</taxon>
        <taxon>Hexapoda</taxon>
        <taxon>Insecta</taxon>
        <taxon>Pterygota</taxon>
        <taxon>Neoptera</taxon>
        <taxon>Endopterygota</taxon>
        <taxon>Lepidoptera</taxon>
        <taxon>Glossata</taxon>
        <taxon>Ditrysia</taxon>
        <taxon>Bombycoidea</taxon>
        <taxon>Lasiocampidae</taxon>
        <taxon>Dendrolimus</taxon>
    </lineage>
</organism>
<evidence type="ECO:0000313" key="1">
    <source>
        <dbReference type="EMBL" id="KAJ0177146.1"/>
    </source>
</evidence>
<protein>
    <submittedName>
        <fullName evidence="1">Uncharacterized protein</fullName>
    </submittedName>
</protein>